<dbReference type="Proteomes" id="UP000605986">
    <property type="component" value="Unassembled WGS sequence"/>
</dbReference>
<comment type="caution">
    <text evidence="1">The sequence shown here is derived from an EMBL/GenBank/DDBJ whole genome shotgun (WGS) entry which is preliminary data.</text>
</comment>
<reference evidence="1" key="1">
    <citation type="submission" date="2020-01" db="EMBL/GenBank/DDBJ databases">
        <title>Identification and distribution of gene clusters putatively required for synthesis of sphingolipid metabolism inhibitors in phylogenetically diverse species of the filamentous fungus Fusarium.</title>
        <authorList>
            <person name="Kim H.-S."/>
            <person name="Busman M."/>
            <person name="Brown D.W."/>
            <person name="Divon H."/>
            <person name="Uhlig S."/>
            <person name="Proctor R.H."/>
        </authorList>
    </citation>
    <scope>NUCLEOTIDE SEQUENCE</scope>
    <source>
        <strain evidence="1">NRRL 53441</strain>
    </source>
</reference>
<gene>
    <name evidence="1" type="ORF">F53441_1070</name>
</gene>
<organism evidence="1 2">
    <name type="scientific">Fusarium austroafricanum</name>
    <dbReference type="NCBI Taxonomy" id="2364996"/>
    <lineage>
        <taxon>Eukaryota</taxon>
        <taxon>Fungi</taxon>
        <taxon>Dikarya</taxon>
        <taxon>Ascomycota</taxon>
        <taxon>Pezizomycotina</taxon>
        <taxon>Sordariomycetes</taxon>
        <taxon>Hypocreomycetidae</taxon>
        <taxon>Hypocreales</taxon>
        <taxon>Nectriaceae</taxon>
        <taxon>Fusarium</taxon>
        <taxon>Fusarium concolor species complex</taxon>
    </lineage>
</organism>
<protein>
    <submittedName>
        <fullName evidence="1">Uncharacterized protein</fullName>
    </submittedName>
</protein>
<evidence type="ECO:0000313" key="1">
    <source>
        <dbReference type="EMBL" id="KAF4456859.1"/>
    </source>
</evidence>
<sequence>MIHLLLSHGQDPNVAIPIQRFEGPMEYRALHIADYRLSKDLIWHRADVNALSSSCLTPLDTIYQQEVTGEGYGYETSIEAYKRALLLIRNGGHLTGSESDPQEVVKEKFAQKLLGAGPTAAFHE</sequence>
<evidence type="ECO:0000313" key="2">
    <source>
        <dbReference type="Proteomes" id="UP000605986"/>
    </source>
</evidence>
<dbReference type="AlphaFoldDB" id="A0A8H4KWC6"/>
<keyword evidence="2" id="KW-1185">Reference proteome</keyword>
<proteinExistence type="predicted"/>
<dbReference type="EMBL" id="JAADJG010000044">
    <property type="protein sequence ID" value="KAF4456859.1"/>
    <property type="molecule type" value="Genomic_DNA"/>
</dbReference>
<name>A0A8H4KWC6_9HYPO</name>
<dbReference type="OrthoDB" id="1658288at2759"/>
<accession>A0A8H4KWC6</accession>